<comment type="similarity">
    <text evidence="1 2">Belongs to the MsrA Met sulfoxide reductase family.</text>
</comment>
<dbReference type="GO" id="GO:0008113">
    <property type="term" value="F:peptide-methionine (S)-S-oxide reductase activity"/>
    <property type="evidence" value="ECO:0007669"/>
    <property type="project" value="UniProtKB-EC"/>
</dbReference>
<protein>
    <recommendedName>
        <fullName evidence="2">Peptide methionine sulfoxide reductase MsrA</fullName>
        <shortName evidence="2">Protein-methionine-S-oxide reductase</shortName>
        <ecNumber evidence="2">1.8.4.11</ecNumber>
    </recommendedName>
    <alternativeName>
        <fullName evidence="2">Peptide-methionine (S)-S-oxide reductase</fullName>
        <shortName evidence="2">Peptide Met(O) reductase</shortName>
    </alternativeName>
</protein>
<dbReference type="InterPro" id="IPR002569">
    <property type="entry name" value="Met_Sox_Rdtase_MsrA_dom"/>
</dbReference>
<dbReference type="RefSeq" id="WP_218326001.1">
    <property type="nucleotide sequence ID" value="NZ_JAHUZB010000003.1"/>
</dbReference>
<keyword evidence="5" id="KW-1185">Reference proteome</keyword>
<feature type="active site" evidence="2">
    <location>
        <position position="103"/>
    </location>
</feature>
<dbReference type="PANTHER" id="PTHR43774">
    <property type="entry name" value="PEPTIDE METHIONINE SULFOXIDE REDUCTASE"/>
    <property type="match status" value="1"/>
</dbReference>
<dbReference type="Proteomes" id="UP000774130">
    <property type="component" value="Unassembled WGS sequence"/>
</dbReference>
<dbReference type="PANTHER" id="PTHR43774:SF1">
    <property type="entry name" value="PEPTIDE METHIONINE SULFOXIDE REDUCTASE MSRA 2"/>
    <property type="match status" value="1"/>
</dbReference>
<reference evidence="4 5" key="1">
    <citation type="submission" date="2021-06" db="EMBL/GenBank/DDBJ databases">
        <title>Enterococcus alishanensis sp. nov., a novel lactic acid bacterium isolated from fresh coffee beans.</title>
        <authorList>
            <person name="Chen Y.-S."/>
        </authorList>
    </citation>
    <scope>NUCLEOTIDE SEQUENCE [LARGE SCALE GENOMIC DNA]</scope>
    <source>
        <strain evidence="4 5">ALS3</strain>
    </source>
</reference>
<dbReference type="CDD" id="cd21059">
    <property type="entry name" value="LciA-like"/>
    <property type="match status" value="1"/>
</dbReference>
<evidence type="ECO:0000313" key="5">
    <source>
        <dbReference type="Proteomes" id="UP000774130"/>
    </source>
</evidence>
<dbReference type="Pfam" id="PF08951">
    <property type="entry name" value="EntA_Immun"/>
    <property type="match status" value="1"/>
</dbReference>
<proteinExistence type="inferred from homology"/>
<comment type="caution">
    <text evidence="4">The sequence shown here is derived from an EMBL/GenBank/DDBJ whole genome shotgun (WGS) entry which is preliminary data.</text>
</comment>
<dbReference type="EC" id="1.8.4.11" evidence="2"/>
<accession>A0ABS6TDF0</accession>
<gene>
    <name evidence="2 4" type="primary">msrA</name>
    <name evidence="4" type="ORF">KUA55_09740</name>
</gene>
<keyword evidence="2 4" id="KW-0560">Oxidoreductase</keyword>
<dbReference type="NCBIfam" id="TIGR00401">
    <property type="entry name" value="msrA"/>
    <property type="match status" value="1"/>
</dbReference>
<comment type="catalytic activity">
    <reaction evidence="2">
        <text>[thioredoxin]-disulfide + L-methionine + H2O = L-methionine (S)-S-oxide + [thioredoxin]-dithiol</text>
        <dbReference type="Rhea" id="RHEA:19993"/>
        <dbReference type="Rhea" id="RHEA-COMP:10698"/>
        <dbReference type="Rhea" id="RHEA-COMP:10700"/>
        <dbReference type="ChEBI" id="CHEBI:15377"/>
        <dbReference type="ChEBI" id="CHEBI:29950"/>
        <dbReference type="ChEBI" id="CHEBI:50058"/>
        <dbReference type="ChEBI" id="CHEBI:57844"/>
        <dbReference type="ChEBI" id="CHEBI:58772"/>
        <dbReference type="EC" id="1.8.4.11"/>
    </reaction>
</comment>
<dbReference type="EMBL" id="JAHUZB010000003">
    <property type="protein sequence ID" value="MBV7390964.1"/>
    <property type="molecule type" value="Genomic_DNA"/>
</dbReference>
<feature type="domain" description="Peptide methionine sulphoxide reductase MsrA" evidence="3">
    <location>
        <begin position="97"/>
        <end position="247"/>
    </location>
</feature>
<name>A0ABS6TDF0_9ENTE</name>
<dbReference type="Pfam" id="PF01625">
    <property type="entry name" value="PMSR"/>
    <property type="match status" value="1"/>
</dbReference>
<evidence type="ECO:0000259" key="3">
    <source>
        <dbReference type="Pfam" id="PF01625"/>
    </source>
</evidence>
<dbReference type="HAMAP" id="MF_01401">
    <property type="entry name" value="MsrA"/>
    <property type="match status" value="1"/>
</dbReference>
<dbReference type="InterPro" id="IPR015046">
    <property type="entry name" value="LciA_Immunity-like"/>
</dbReference>
<evidence type="ECO:0000256" key="1">
    <source>
        <dbReference type="ARBA" id="ARBA00005591"/>
    </source>
</evidence>
<comment type="catalytic activity">
    <reaction evidence="2">
        <text>L-methionyl-[protein] + [thioredoxin]-disulfide + H2O = L-methionyl-(S)-S-oxide-[protein] + [thioredoxin]-dithiol</text>
        <dbReference type="Rhea" id="RHEA:14217"/>
        <dbReference type="Rhea" id="RHEA-COMP:10698"/>
        <dbReference type="Rhea" id="RHEA-COMP:10700"/>
        <dbReference type="Rhea" id="RHEA-COMP:12313"/>
        <dbReference type="Rhea" id="RHEA-COMP:12315"/>
        <dbReference type="ChEBI" id="CHEBI:15377"/>
        <dbReference type="ChEBI" id="CHEBI:16044"/>
        <dbReference type="ChEBI" id="CHEBI:29950"/>
        <dbReference type="ChEBI" id="CHEBI:44120"/>
        <dbReference type="ChEBI" id="CHEBI:50058"/>
        <dbReference type="EC" id="1.8.4.11"/>
    </reaction>
</comment>
<sequence>MKLDTTTILSDVYNLILNPHTRDFERSLLTAFKDTVAAEGNDQTALAKLEIGLRPLASRNSLTPEVADFYQRITDGEVVQFDFEQHQISDVEHQERAIFAGGCFWCMVEPFEERQGIISVLSGYIGGTLENPSYDFVHTGASGYLEAVEIIFDTRLISYQELLEIYWQIIDPTDDQGQFQDRGNQYRTAIFPTNQEQRKLAEASKDKLIAAKKYHKPIVTEIREVATFWPAENYHQQFYKKQPKRYKAIERARKQLLKYQK</sequence>
<evidence type="ECO:0000256" key="2">
    <source>
        <dbReference type="HAMAP-Rule" id="MF_01401"/>
    </source>
</evidence>
<comment type="function">
    <text evidence="2">Has an important function as a repair enzyme for proteins that have been inactivated by oxidation. Catalyzes the reversible oxidation-reduction of methionine sulfoxide in proteins to methionine.</text>
</comment>
<organism evidence="4 5">
    <name type="scientific">Enterococcus alishanensis</name>
    <dbReference type="NCBI Taxonomy" id="1303817"/>
    <lineage>
        <taxon>Bacteria</taxon>
        <taxon>Bacillati</taxon>
        <taxon>Bacillota</taxon>
        <taxon>Bacilli</taxon>
        <taxon>Lactobacillales</taxon>
        <taxon>Enterococcaceae</taxon>
        <taxon>Enterococcus</taxon>
    </lineage>
</organism>
<evidence type="ECO:0000313" key="4">
    <source>
        <dbReference type="EMBL" id="MBV7390964.1"/>
    </source>
</evidence>